<evidence type="ECO:0000256" key="6">
    <source>
        <dbReference type="ARBA" id="ARBA00023163"/>
    </source>
</evidence>
<dbReference type="InterPro" id="IPR011011">
    <property type="entry name" value="Znf_FYVE_PHD"/>
</dbReference>
<dbReference type="Proteomes" id="UP000278627">
    <property type="component" value="Unassembled WGS sequence"/>
</dbReference>
<feature type="region of interest" description="Disordered" evidence="9">
    <location>
        <begin position="664"/>
        <end position="739"/>
    </location>
</feature>
<dbReference type="WBParaSite" id="BPAG_0000894401-mRNA-1">
    <property type="protein sequence ID" value="BPAG_0000894401-mRNA-1"/>
    <property type="gene ID" value="BPAG_0000894401"/>
</dbReference>
<evidence type="ECO:0000256" key="7">
    <source>
        <dbReference type="ARBA" id="ARBA00023242"/>
    </source>
</evidence>
<dbReference type="InterPro" id="IPR009072">
    <property type="entry name" value="Histone-fold"/>
</dbReference>
<feature type="region of interest" description="Disordered" evidence="9">
    <location>
        <begin position="1369"/>
        <end position="1390"/>
    </location>
</feature>
<keyword evidence="5" id="KW-0805">Transcription regulation</keyword>
<feature type="compositionally biased region" description="Basic and acidic residues" evidence="9">
    <location>
        <begin position="730"/>
        <end position="739"/>
    </location>
</feature>
<dbReference type="PROSITE" id="PS01359">
    <property type="entry name" value="ZF_PHD_1"/>
    <property type="match status" value="1"/>
</dbReference>
<dbReference type="Pfam" id="PF00628">
    <property type="entry name" value="PHD"/>
    <property type="match status" value="1"/>
</dbReference>
<reference evidence="11 12" key="2">
    <citation type="submission" date="2018-11" db="EMBL/GenBank/DDBJ databases">
        <authorList>
            <consortium name="Pathogen Informatics"/>
        </authorList>
    </citation>
    <scope>NUCLEOTIDE SEQUENCE [LARGE SCALE GENOMIC DNA]</scope>
</reference>
<dbReference type="InterPro" id="IPR001965">
    <property type="entry name" value="Znf_PHD"/>
</dbReference>
<feature type="region of interest" description="Disordered" evidence="9">
    <location>
        <begin position="1308"/>
        <end position="1331"/>
    </location>
</feature>
<feature type="compositionally biased region" description="Basic and acidic residues" evidence="9">
    <location>
        <begin position="1039"/>
        <end position="1051"/>
    </location>
</feature>
<dbReference type="InterPro" id="IPR013083">
    <property type="entry name" value="Znf_RING/FYVE/PHD"/>
</dbReference>
<evidence type="ECO:0000256" key="2">
    <source>
        <dbReference type="ARBA" id="ARBA00022723"/>
    </source>
</evidence>
<evidence type="ECO:0000256" key="4">
    <source>
        <dbReference type="ARBA" id="ARBA00022833"/>
    </source>
</evidence>
<dbReference type="GO" id="GO:0002039">
    <property type="term" value="F:p53 binding"/>
    <property type="evidence" value="ECO:0007669"/>
    <property type="project" value="TreeGrafter"/>
</dbReference>
<reference evidence="13" key="1">
    <citation type="submission" date="2017-02" db="UniProtKB">
        <authorList>
            <consortium name="WormBaseParasite"/>
        </authorList>
    </citation>
    <scope>IDENTIFICATION</scope>
</reference>
<keyword evidence="7" id="KW-0539">Nucleus</keyword>
<evidence type="ECO:0000313" key="13">
    <source>
        <dbReference type="WBParaSite" id="BPAG_0000894401-mRNA-1"/>
    </source>
</evidence>
<dbReference type="Gene3D" id="3.30.40.10">
    <property type="entry name" value="Zinc/RING finger domain, C3HC4 (zinc finger)"/>
    <property type="match status" value="1"/>
</dbReference>
<feature type="compositionally biased region" description="Basic and acidic residues" evidence="9">
    <location>
        <begin position="673"/>
        <end position="700"/>
    </location>
</feature>
<dbReference type="InterPro" id="IPR006565">
    <property type="entry name" value="BTP"/>
</dbReference>
<evidence type="ECO:0000313" key="12">
    <source>
        <dbReference type="Proteomes" id="UP000278627"/>
    </source>
</evidence>
<dbReference type="InterPro" id="IPR019786">
    <property type="entry name" value="Zinc_finger_PHD-type_CS"/>
</dbReference>
<keyword evidence="12" id="KW-1185">Reference proteome</keyword>
<proteinExistence type="predicted"/>
<evidence type="ECO:0000256" key="8">
    <source>
        <dbReference type="PROSITE-ProRule" id="PRU00146"/>
    </source>
</evidence>
<name>A0A0N4TKR1_BRUPA</name>
<dbReference type="STRING" id="6280.A0A0N4TKR1"/>
<dbReference type="Pfam" id="PF07524">
    <property type="entry name" value="Bromo_TP"/>
    <property type="match status" value="1"/>
</dbReference>
<evidence type="ECO:0000313" key="11">
    <source>
        <dbReference type="EMBL" id="VDN90092.1"/>
    </source>
</evidence>
<feature type="compositionally biased region" description="Basic and acidic residues" evidence="9">
    <location>
        <begin position="1310"/>
        <end position="1319"/>
    </location>
</feature>
<evidence type="ECO:0000259" key="10">
    <source>
        <dbReference type="PROSITE" id="PS50016"/>
    </source>
</evidence>
<comment type="subcellular location">
    <subcellularLocation>
        <location evidence="1">Nucleus</location>
    </subcellularLocation>
</comment>
<dbReference type="GO" id="GO:0008270">
    <property type="term" value="F:zinc ion binding"/>
    <property type="evidence" value="ECO:0007669"/>
    <property type="project" value="UniProtKB-KW"/>
</dbReference>
<evidence type="ECO:0000256" key="9">
    <source>
        <dbReference type="SAM" id="MobiDB-lite"/>
    </source>
</evidence>
<sequence>MSITDVVETDHHVAEIVPSMEDSSARVIEDRPQEEGSDEKQQSQSWISTNKPTLLSQGIATEATCSLEASEDYALHYLTRSVVKMMDNIGFSTCHESVLNILTDVCRRYMEKLWIDSKLFAEHAGRRFPIFEDANMVFGKLMFSAAELHSFMKQVQCDPFENNVPLFPVRKSSLNLLSMYGPVSDKELAERPEHIPRYFPAMHREWCSSHMGVRAVEVSAVKGATRRSAQNCRSTSRGRVAKAKISFPDFSGSTARELGFVRPQKLPSKKVVEEPSGISSSANIAALQKLDSCSNRTKFRNWSLHEPTSSSEHCDEHHMKAESVKEKDVPDKPFAQRSIGMFGMPPSTLVHPESVVNEKMKKKKKRDRDRDKDRTKEKKVKLRDKEKVKGKSVYRIFVCDEENQSTSRSIPVSIKSHVNEKASASANCSIDAENDGQGINLDYKYVKKSGNKQPDVPLSLHKRPSSSEHRQIERDEIDLKNVANEKPVIDLHFSDTLPESDEKGVTVCGKVDNNDKHDQPVNIGVNDGHTPSGVDFQMTEVLIPQQFANRTGNVEDDDTNGDSKAIEKVKEEGLKDEARKNDKRGTSKNTLDEIAKGKIEKCKVEEKDSEWKKVTKKTTIENSLSVIFGGMAKSSAADNTSLSQDLKALKVVLSRTTGQKLFTALSPSSDTGRVAKDAEQKHGPGKVAVDKSRIAESICEKKKKHRKEKDRDKHHNKEHKRKDKKKCKEHKKDRTKDKEKKYIKLRPERVCLKRPGEQILPDEMSAPKIPKLKIRFGSNSSGITGSPTSIVSATSPTPLTSALSSERNIPSLDDRNIQVMHPAIKLKGAEATSLYTSLKPDGNIRPRKRQPVTKAELKALPKLPLKTRTCGTKDVNEEHASGCSDFVFGESKGEYFRGSGFTGGQGTAEIAASSIISREDVGFEQRNYVQQPTGKRLRIDDGCFDTYGAGAFSSAEKVCKSTEKERNSESCIQGMTPKGWGQLPSATTFSTFLMDDRRQEKESLKKELEEVLKKKPDQMYLEEILKKKPDQVHTGAELDSAKPRLGKEKDPLKRVCDGDLLLEKEKMFVKDRCSGKLKNKEPEKEKKSERHYNLEKVKENGREKGQCHIQKALEKGREQGKRDEKVLGMVDDDKKEAQQDRQKEKGNDGEKKKGSGENDKGKVKKMGMVGAKLGDVSCRCIITNDKKHREKLGKASGSVERCKRKSIDKDEGRGKGDEKDVKKYMEGWGCSTETKERGKHCNERTVVEERLKSRDQEVKDKEKRKKHLTNRGREYSIGKISKGIEKVSSGENDNFDILRNVETSSFSNVKTKDSGKDELMGDSNDSDLPFDPVQKTERGGHVRELIVFLVLAKEQLSKWCSADSDIFGSRSSTADSLTKSSDKKSTTLDSDDSLDNMWICPECSVAYVEGATDMVGCDACDNWFHWSCVGLLVAPPDDAPWYCQNCARKKLKKRIVLKSSTSKKSKK</sequence>
<dbReference type="SUPFAM" id="SSF57903">
    <property type="entry name" value="FYVE/PHD zinc finger"/>
    <property type="match status" value="1"/>
</dbReference>
<feature type="compositionally biased region" description="Basic and acidic residues" evidence="9">
    <location>
        <begin position="23"/>
        <end position="41"/>
    </location>
</feature>
<dbReference type="PANTHER" id="PTHR46452:SF1">
    <property type="entry name" value="TRANSCRIPTION INITIATION FACTOR TFIID SUBUNIT 3"/>
    <property type="match status" value="1"/>
</dbReference>
<evidence type="ECO:0000256" key="3">
    <source>
        <dbReference type="ARBA" id="ARBA00022771"/>
    </source>
</evidence>
<evidence type="ECO:0000256" key="5">
    <source>
        <dbReference type="ARBA" id="ARBA00023015"/>
    </source>
</evidence>
<protein>
    <submittedName>
        <fullName evidence="13">PHD-type domain-containing protein</fullName>
    </submittedName>
</protein>
<keyword evidence="2" id="KW-0479">Metal-binding</keyword>
<gene>
    <name evidence="11" type="ORF">BPAG_LOCUS8906</name>
</gene>
<keyword evidence="4" id="KW-0862">Zinc</keyword>
<accession>A0A0N4TKR1</accession>
<dbReference type="PANTHER" id="PTHR46452">
    <property type="entry name" value="TRANSCRIPTION INITIATION FACTOR TFIID SUBUNIT 3"/>
    <property type="match status" value="1"/>
</dbReference>
<feature type="region of interest" description="Disordered" evidence="9">
    <location>
        <begin position="1076"/>
        <end position="1164"/>
    </location>
</feature>
<dbReference type="CDD" id="cd15522">
    <property type="entry name" value="PHD_TAF3"/>
    <property type="match status" value="1"/>
</dbReference>
<feature type="domain" description="PHD-type" evidence="10">
    <location>
        <begin position="1397"/>
        <end position="1449"/>
    </location>
</feature>
<feature type="compositionally biased region" description="Basic and acidic residues" evidence="9">
    <location>
        <begin position="1076"/>
        <end position="1161"/>
    </location>
</feature>
<dbReference type="PROSITE" id="PS50016">
    <property type="entry name" value="ZF_PHD_2"/>
    <property type="match status" value="1"/>
</dbReference>
<feature type="compositionally biased region" description="Basic residues" evidence="9">
    <location>
        <begin position="716"/>
        <end position="729"/>
    </location>
</feature>
<feature type="region of interest" description="Disordered" evidence="9">
    <location>
        <begin position="451"/>
        <end position="472"/>
    </location>
</feature>
<feature type="region of interest" description="Disordered" evidence="9">
    <location>
        <begin position="18"/>
        <end position="47"/>
    </location>
</feature>
<dbReference type="GO" id="GO:0046982">
    <property type="term" value="F:protein heterodimerization activity"/>
    <property type="evidence" value="ECO:0007669"/>
    <property type="project" value="InterPro"/>
</dbReference>
<dbReference type="GO" id="GO:0005669">
    <property type="term" value="C:transcription factor TFIID complex"/>
    <property type="evidence" value="ECO:0007669"/>
    <property type="project" value="TreeGrafter"/>
</dbReference>
<dbReference type="InterPro" id="IPR019787">
    <property type="entry name" value="Znf_PHD-finger"/>
</dbReference>
<dbReference type="Gene3D" id="1.10.20.10">
    <property type="entry name" value="Histone, subunit A"/>
    <property type="match status" value="1"/>
</dbReference>
<dbReference type="SMART" id="SM00249">
    <property type="entry name" value="PHD"/>
    <property type="match status" value="1"/>
</dbReference>
<evidence type="ECO:0000256" key="1">
    <source>
        <dbReference type="ARBA" id="ARBA00004123"/>
    </source>
</evidence>
<keyword evidence="3 8" id="KW-0863">Zinc-finger</keyword>
<dbReference type="GO" id="GO:0045944">
    <property type="term" value="P:positive regulation of transcription by RNA polymerase II"/>
    <property type="evidence" value="ECO:0007669"/>
    <property type="project" value="TreeGrafter"/>
</dbReference>
<dbReference type="EMBL" id="UZAD01013143">
    <property type="protein sequence ID" value="VDN90092.1"/>
    <property type="molecule type" value="Genomic_DNA"/>
</dbReference>
<feature type="region of interest" description="Disordered" evidence="9">
    <location>
        <begin position="1031"/>
        <end position="1051"/>
    </location>
</feature>
<dbReference type="SMART" id="SM00576">
    <property type="entry name" value="BTP"/>
    <property type="match status" value="1"/>
</dbReference>
<feature type="region of interest" description="Disordered" evidence="9">
    <location>
        <begin position="304"/>
        <end position="384"/>
    </location>
</feature>
<organism evidence="13">
    <name type="scientific">Brugia pahangi</name>
    <name type="common">Filarial nematode worm</name>
    <dbReference type="NCBI Taxonomy" id="6280"/>
    <lineage>
        <taxon>Eukaryota</taxon>
        <taxon>Metazoa</taxon>
        <taxon>Ecdysozoa</taxon>
        <taxon>Nematoda</taxon>
        <taxon>Chromadorea</taxon>
        <taxon>Rhabditida</taxon>
        <taxon>Spirurina</taxon>
        <taxon>Spiruromorpha</taxon>
        <taxon>Filarioidea</taxon>
        <taxon>Onchocercidae</taxon>
        <taxon>Brugia</taxon>
    </lineage>
</organism>
<keyword evidence="6" id="KW-0804">Transcription</keyword>
<feature type="compositionally biased region" description="Basic and acidic residues" evidence="9">
    <location>
        <begin position="312"/>
        <end position="331"/>
    </location>
</feature>